<dbReference type="InterPro" id="IPR014018">
    <property type="entry name" value="SecA_motor_DEAD"/>
</dbReference>
<dbReference type="InterPro" id="IPR044722">
    <property type="entry name" value="SecA_SF2_C"/>
</dbReference>
<evidence type="ECO:0000256" key="4">
    <source>
        <dbReference type="ARBA" id="ARBA00022475"/>
    </source>
</evidence>
<evidence type="ECO:0000256" key="9">
    <source>
        <dbReference type="ARBA" id="ARBA00022833"/>
    </source>
</evidence>
<dbReference type="InterPro" id="IPR020937">
    <property type="entry name" value="SecA_CS"/>
</dbReference>
<comment type="similarity">
    <text evidence="2 15 16">Belongs to the SecA family.</text>
</comment>
<dbReference type="CDD" id="cd18803">
    <property type="entry name" value="SF2_C_secA"/>
    <property type="match status" value="1"/>
</dbReference>
<feature type="compositionally biased region" description="Basic residues" evidence="18">
    <location>
        <begin position="911"/>
        <end position="921"/>
    </location>
</feature>
<dbReference type="InterPro" id="IPR011115">
    <property type="entry name" value="SecA_DEAD"/>
</dbReference>
<feature type="coiled-coil region" evidence="17">
    <location>
        <begin position="14"/>
        <end position="41"/>
    </location>
</feature>
<comment type="subunit">
    <text evidence="15">Monomer and homodimer. Part of the essential Sec protein translocation apparatus which comprises SecA, SecYEG and auxiliary proteins SecDF-YajC and YidC.</text>
</comment>
<dbReference type="SUPFAM" id="SSF52540">
    <property type="entry name" value="P-loop containing nucleoside triphosphate hydrolases"/>
    <property type="match status" value="2"/>
</dbReference>
<gene>
    <name evidence="15 22" type="primary">secA</name>
    <name evidence="22" type="ORF">I5803_17065</name>
</gene>
<comment type="function">
    <text evidence="15">Part of the Sec protein translocase complex. Interacts with the SecYEG preprotein conducting channel. Has a central role in coupling the hydrolysis of ATP to the transfer of proteins into and across the cell membrane, serving both as a receptor for the preprotein-SecB complex and as an ATP-driven molecular motor driving the stepwise translocation of polypeptide chains across the membrane.</text>
</comment>
<comment type="cofactor">
    <cofactor evidence="1">
        <name>Zn(2+)</name>
        <dbReference type="ChEBI" id="CHEBI:29105"/>
    </cofactor>
</comment>
<dbReference type="FunFam" id="3.40.50.300:FF:000113">
    <property type="entry name" value="Preprotein translocase subunit SecA"/>
    <property type="match status" value="1"/>
</dbReference>
<evidence type="ECO:0000256" key="5">
    <source>
        <dbReference type="ARBA" id="ARBA00022490"/>
    </source>
</evidence>
<dbReference type="InterPro" id="IPR000185">
    <property type="entry name" value="SecA"/>
</dbReference>
<dbReference type="EC" id="7.4.2.8" evidence="15"/>
<keyword evidence="7" id="KW-0479">Metal-binding</keyword>
<dbReference type="PRINTS" id="PR00906">
    <property type="entry name" value="SECA"/>
</dbReference>
<proteinExistence type="inferred from homology"/>
<evidence type="ECO:0000313" key="23">
    <source>
        <dbReference type="Proteomes" id="UP000651050"/>
    </source>
</evidence>
<dbReference type="InterPro" id="IPR036670">
    <property type="entry name" value="SecA_X-link_sf"/>
</dbReference>
<feature type="domain" description="SecA family profile" evidence="21">
    <location>
        <begin position="3"/>
        <end position="630"/>
    </location>
</feature>
<evidence type="ECO:0000259" key="20">
    <source>
        <dbReference type="PROSITE" id="PS51194"/>
    </source>
</evidence>
<evidence type="ECO:0000256" key="16">
    <source>
        <dbReference type="RuleBase" id="RU003874"/>
    </source>
</evidence>
<dbReference type="HAMAP" id="MF_01382">
    <property type="entry name" value="SecA"/>
    <property type="match status" value="1"/>
</dbReference>
<evidence type="ECO:0000256" key="1">
    <source>
        <dbReference type="ARBA" id="ARBA00001947"/>
    </source>
</evidence>
<dbReference type="Pfam" id="PF21090">
    <property type="entry name" value="P-loop_SecA"/>
    <property type="match status" value="1"/>
</dbReference>
<dbReference type="AlphaFoldDB" id="A0A931H735"/>
<evidence type="ECO:0000256" key="17">
    <source>
        <dbReference type="SAM" id="Coils"/>
    </source>
</evidence>
<keyword evidence="6" id="KW-0997">Cell inner membrane</keyword>
<evidence type="ECO:0000256" key="6">
    <source>
        <dbReference type="ARBA" id="ARBA00022519"/>
    </source>
</evidence>
<keyword evidence="4 15" id="KW-1003">Cell membrane</keyword>
<dbReference type="GO" id="GO:0005829">
    <property type="term" value="C:cytosol"/>
    <property type="evidence" value="ECO:0007669"/>
    <property type="project" value="TreeGrafter"/>
</dbReference>
<feature type="region of interest" description="Disordered" evidence="18">
    <location>
        <begin position="868"/>
        <end position="921"/>
    </location>
</feature>
<feature type="domain" description="Helicase ATP-binding" evidence="19">
    <location>
        <begin position="89"/>
        <end position="247"/>
    </location>
</feature>
<dbReference type="InterPro" id="IPR027417">
    <property type="entry name" value="P-loop_NTPase"/>
</dbReference>
<dbReference type="FunFam" id="3.90.1440.10:FF:000001">
    <property type="entry name" value="Preprotein translocase subunit SecA"/>
    <property type="match status" value="1"/>
</dbReference>
<dbReference type="PROSITE" id="PS51192">
    <property type="entry name" value="HELICASE_ATP_BIND_1"/>
    <property type="match status" value="1"/>
</dbReference>
<dbReference type="Pfam" id="PF01043">
    <property type="entry name" value="SecA_PP_bind"/>
    <property type="match status" value="1"/>
</dbReference>
<dbReference type="Pfam" id="PF07516">
    <property type="entry name" value="SecA_SW"/>
    <property type="match status" value="1"/>
</dbReference>
<dbReference type="InterPro" id="IPR004027">
    <property type="entry name" value="SEC_C_motif"/>
</dbReference>
<dbReference type="FunFam" id="1.10.3060.10:FF:000003">
    <property type="entry name" value="Protein translocase subunit SecA"/>
    <property type="match status" value="1"/>
</dbReference>
<protein>
    <recommendedName>
        <fullName evidence="15 16">Protein translocase subunit SecA</fullName>
        <ecNumber evidence="15">7.4.2.8</ecNumber>
    </recommendedName>
</protein>
<dbReference type="InterPro" id="IPR014001">
    <property type="entry name" value="Helicase_ATP-bd"/>
</dbReference>
<keyword evidence="11 15" id="KW-0653">Protein transport</keyword>
<dbReference type="NCBIfam" id="NF009538">
    <property type="entry name" value="PRK12904.1"/>
    <property type="match status" value="1"/>
</dbReference>
<evidence type="ECO:0000256" key="8">
    <source>
        <dbReference type="ARBA" id="ARBA00022741"/>
    </source>
</evidence>
<evidence type="ECO:0000256" key="18">
    <source>
        <dbReference type="SAM" id="MobiDB-lite"/>
    </source>
</evidence>
<keyword evidence="17" id="KW-0175">Coiled coil</keyword>
<dbReference type="GO" id="GO:0006605">
    <property type="term" value="P:protein targeting"/>
    <property type="evidence" value="ECO:0007669"/>
    <property type="project" value="UniProtKB-UniRule"/>
</dbReference>
<evidence type="ECO:0000259" key="21">
    <source>
        <dbReference type="PROSITE" id="PS51196"/>
    </source>
</evidence>
<dbReference type="SUPFAM" id="SSF81886">
    <property type="entry name" value="Helical scaffold and wing domains of SecA"/>
    <property type="match status" value="1"/>
</dbReference>
<keyword evidence="23" id="KW-1185">Reference proteome</keyword>
<dbReference type="GO" id="GO:0031522">
    <property type="term" value="C:cell envelope Sec protein transport complex"/>
    <property type="evidence" value="ECO:0007669"/>
    <property type="project" value="TreeGrafter"/>
</dbReference>
<evidence type="ECO:0000256" key="7">
    <source>
        <dbReference type="ARBA" id="ARBA00022723"/>
    </source>
</evidence>
<accession>A0A931H735</accession>
<dbReference type="EMBL" id="JADWYS010000001">
    <property type="protein sequence ID" value="MBG9389743.1"/>
    <property type="molecule type" value="Genomic_DNA"/>
</dbReference>
<dbReference type="PROSITE" id="PS51194">
    <property type="entry name" value="HELICASE_CTER"/>
    <property type="match status" value="1"/>
</dbReference>
<evidence type="ECO:0000256" key="10">
    <source>
        <dbReference type="ARBA" id="ARBA00022840"/>
    </source>
</evidence>
<feature type="domain" description="Helicase C-terminal" evidence="20">
    <location>
        <begin position="427"/>
        <end position="646"/>
    </location>
</feature>
<sequence length="921" mass="103983">MAKNFLTQIFGSRNDRLLKQYRRTVERINGLEASLEKLSDEELRGKTQEFKDRVGKGEALDDLLPEAFAVVREGSKRIMKMRHFDVQMLGGMALHNGKIAEMRTGEGKTLTATLPVYLNALAGKGVHVVTVNDYLANRDAQWMGKLYGFLGLTTGVNLPNMPREEKQAAYRCDITYGTNNEFGFDYLRDNMVYEVADRVQRGLSYAIVDEVDSILIDEARTPLIISGQAEDHTDLYIAINRVVPLLTKQEGEADPRTGEGIIKAGDFTVDEKSHQVFLTEQGHENAEKILFNLGLIPEGASLYDPANITLMHHLNAALRANHLYMRDQQYVVQDGEVVIVDEFTGRLMSGRRWSDGLHQAVEAKEGVQIQAENQTLASITFQNYFRLYGKLAGMTGTADTEAYEFQEIYGLETVVVPPNKPSSRDDQLDRVYKTTREKYEAAIKDIRECYERGQPVLVGTTSIENSEIIDELLNKEKLPHQVLNAKQHAREAEIVAQAGRPKMITIATNMAGRGTDIVLGGNVEKAIEAVEADESLDENARRHKIEELRAQWTKDHEFVVKQGGLRIIATERHESRRIDNQLRGRSGRQGDPGSSRFFLSLDDPLMRIFAGDRVKAIMERLKMPDGEAIEAGIVTRSIESAQRKVEARNFDIRKQLLEYDDVSNDQRKVIYQQRNDILDATDLSAQIASLREGCFTDLVHQYVPPESVEEQWDLPGLEKVLKEEWRIDLPLQQKVQTSSSVTDEDLLEMVVKAGNEAFEEKVRQIGPENFTQFERLVLLQSIDTHWREHLSALDYLRQGIHLRGYAQKQPKQEYKREAFELFGQLLDSVKNEVTKVLMTVVVQSGEQLEQAAEDIENRAERISNVTYSAPTETGEVETKLDESTARQAQGPSGDPSPRIGRNDPCPCGSGKKYKQCHGKLA</sequence>
<dbReference type="GO" id="GO:0005886">
    <property type="term" value="C:plasma membrane"/>
    <property type="evidence" value="ECO:0007669"/>
    <property type="project" value="UniProtKB-SubCell"/>
</dbReference>
<dbReference type="Pfam" id="PF02810">
    <property type="entry name" value="SEC-C"/>
    <property type="match status" value="1"/>
</dbReference>
<dbReference type="PANTHER" id="PTHR30612:SF0">
    <property type="entry name" value="CHLOROPLAST PROTEIN-TRANSPORTING ATPASE"/>
    <property type="match status" value="1"/>
</dbReference>
<keyword evidence="10 15" id="KW-0067">ATP-binding</keyword>
<dbReference type="Gene3D" id="3.40.50.300">
    <property type="entry name" value="P-loop containing nucleotide triphosphate hydrolases"/>
    <property type="match status" value="2"/>
</dbReference>
<evidence type="ECO:0000256" key="3">
    <source>
        <dbReference type="ARBA" id="ARBA00022448"/>
    </source>
</evidence>
<comment type="subcellular location">
    <subcellularLocation>
        <location evidence="15">Cell membrane</location>
        <topology evidence="15">Peripheral membrane protein</topology>
        <orientation evidence="15">Cytoplasmic side</orientation>
    </subcellularLocation>
    <subcellularLocation>
        <location evidence="15">Cytoplasm</location>
    </subcellularLocation>
    <text evidence="15">Distribution is 50-50.</text>
</comment>
<evidence type="ECO:0000256" key="11">
    <source>
        <dbReference type="ARBA" id="ARBA00022927"/>
    </source>
</evidence>
<keyword evidence="12 15" id="KW-1278">Translocase</keyword>
<feature type="binding site" evidence="15">
    <location>
        <position position="516"/>
    </location>
    <ligand>
        <name>ATP</name>
        <dbReference type="ChEBI" id="CHEBI:30616"/>
    </ligand>
</feature>
<keyword evidence="8 15" id="KW-0547">Nucleotide-binding</keyword>
<keyword evidence="9" id="KW-0862">Zinc</keyword>
<dbReference type="FunFam" id="3.40.50.300:FF:000334">
    <property type="entry name" value="Protein translocase subunit SecA"/>
    <property type="match status" value="1"/>
</dbReference>
<keyword evidence="5 15" id="KW-0963">Cytoplasm</keyword>
<evidence type="ECO:0000256" key="13">
    <source>
        <dbReference type="ARBA" id="ARBA00023010"/>
    </source>
</evidence>
<evidence type="ECO:0000256" key="15">
    <source>
        <dbReference type="HAMAP-Rule" id="MF_01382"/>
    </source>
</evidence>
<feature type="binding site" evidence="15">
    <location>
        <begin position="105"/>
        <end position="109"/>
    </location>
    <ligand>
        <name>ATP</name>
        <dbReference type="ChEBI" id="CHEBI:30616"/>
    </ligand>
</feature>
<comment type="caution">
    <text evidence="22">The sequence shown here is derived from an EMBL/GenBank/DDBJ whole genome shotgun (WGS) entry which is preliminary data.</text>
</comment>
<feature type="binding site" evidence="15">
    <location>
        <position position="87"/>
    </location>
    <ligand>
        <name>ATP</name>
        <dbReference type="ChEBI" id="CHEBI:30616"/>
    </ligand>
</feature>
<dbReference type="GO" id="GO:0008564">
    <property type="term" value="F:protein-exporting ATPase activity"/>
    <property type="evidence" value="ECO:0007669"/>
    <property type="project" value="UniProtKB-EC"/>
</dbReference>
<evidence type="ECO:0000259" key="19">
    <source>
        <dbReference type="PROSITE" id="PS51192"/>
    </source>
</evidence>
<dbReference type="PROSITE" id="PS01312">
    <property type="entry name" value="SECA"/>
    <property type="match status" value="1"/>
</dbReference>
<dbReference type="Gene3D" id="3.90.1440.10">
    <property type="entry name" value="SecA, preprotein cross-linking domain"/>
    <property type="match status" value="1"/>
</dbReference>
<dbReference type="SMART" id="SM00957">
    <property type="entry name" value="SecA_DEAD"/>
    <property type="match status" value="1"/>
</dbReference>
<dbReference type="InterPro" id="IPR011130">
    <property type="entry name" value="SecA_preprotein_X-link_dom"/>
</dbReference>
<dbReference type="InterPro" id="IPR036266">
    <property type="entry name" value="SecA_Wing/Scaffold_sf"/>
</dbReference>
<dbReference type="InterPro" id="IPR011116">
    <property type="entry name" value="SecA_Wing/Scaffold"/>
</dbReference>
<dbReference type="RefSeq" id="WP_196987520.1">
    <property type="nucleotide sequence ID" value="NZ_JADWYS010000001.1"/>
</dbReference>
<dbReference type="GO" id="GO:0065002">
    <property type="term" value="P:intracellular protein transmembrane transport"/>
    <property type="evidence" value="ECO:0007669"/>
    <property type="project" value="UniProtKB-UniRule"/>
</dbReference>
<dbReference type="GO" id="GO:0005524">
    <property type="term" value="F:ATP binding"/>
    <property type="evidence" value="ECO:0007669"/>
    <property type="project" value="UniProtKB-UniRule"/>
</dbReference>
<dbReference type="GO" id="GO:0017038">
    <property type="term" value="P:protein import"/>
    <property type="evidence" value="ECO:0007669"/>
    <property type="project" value="InterPro"/>
</dbReference>
<evidence type="ECO:0000256" key="12">
    <source>
        <dbReference type="ARBA" id="ARBA00022967"/>
    </source>
</evidence>
<dbReference type="PANTHER" id="PTHR30612">
    <property type="entry name" value="SECA INNER MEMBRANE COMPONENT OF SEC PROTEIN SECRETION SYSTEM"/>
    <property type="match status" value="1"/>
</dbReference>
<dbReference type="SUPFAM" id="SSF81767">
    <property type="entry name" value="Pre-protein crosslinking domain of SecA"/>
    <property type="match status" value="1"/>
</dbReference>
<keyword evidence="13 15" id="KW-0811">Translocation</keyword>
<evidence type="ECO:0000313" key="22">
    <source>
        <dbReference type="EMBL" id="MBG9389743.1"/>
    </source>
</evidence>
<reference evidence="22" key="1">
    <citation type="submission" date="2020-11" db="EMBL/GenBank/DDBJ databases">
        <title>Bacterial whole genome sequence for Caenimonas sp. DR4.4.</title>
        <authorList>
            <person name="Le V."/>
            <person name="Ko S.-R."/>
            <person name="Ahn C.-Y."/>
            <person name="Oh H.-M."/>
        </authorList>
    </citation>
    <scope>NUCLEOTIDE SEQUENCE</scope>
    <source>
        <strain evidence="22">DR4.4</strain>
    </source>
</reference>
<evidence type="ECO:0000256" key="2">
    <source>
        <dbReference type="ARBA" id="ARBA00007650"/>
    </source>
</evidence>
<evidence type="ECO:0000256" key="14">
    <source>
        <dbReference type="ARBA" id="ARBA00023136"/>
    </source>
</evidence>
<dbReference type="SMART" id="SM00958">
    <property type="entry name" value="SecA_PP_bind"/>
    <property type="match status" value="1"/>
</dbReference>
<dbReference type="GO" id="GO:0043952">
    <property type="term" value="P:protein transport by the Sec complex"/>
    <property type="evidence" value="ECO:0007669"/>
    <property type="project" value="UniProtKB-ARBA"/>
</dbReference>
<keyword evidence="14 15" id="KW-0472">Membrane</keyword>
<dbReference type="GO" id="GO:0046872">
    <property type="term" value="F:metal ion binding"/>
    <property type="evidence" value="ECO:0007669"/>
    <property type="project" value="UniProtKB-KW"/>
</dbReference>
<organism evidence="22 23">
    <name type="scientific">Caenimonas aquaedulcis</name>
    <dbReference type="NCBI Taxonomy" id="2793270"/>
    <lineage>
        <taxon>Bacteria</taxon>
        <taxon>Pseudomonadati</taxon>
        <taxon>Pseudomonadota</taxon>
        <taxon>Betaproteobacteria</taxon>
        <taxon>Burkholderiales</taxon>
        <taxon>Comamonadaceae</taxon>
        <taxon>Caenimonas</taxon>
    </lineage>
</organism>
<dbReference type="Proteomes" id="UP000651050">
    <property type="component" value="Unassembled WGS sequence"/>
</dbReference>
<keyword evidence="3 15" id="KW-0813">Transport</keyword>
<dbReference type="InterPro" id="IPR001650">
    <property type="entry name" value="Helicase_C-like"/>
</dbReference>
<dbReference type="NCBIfam" id="TIGR00963">
    <property type="entry name" value="secA"/>
    <property type="match status" value="1"/>
</dbReference>
<dbReference type="PROSITE" id="PS51196">
    <property type="entry name" value="SECA_MOTOR_DEAD"/>
    <property type="match status" value="1"/>
</dbReference>
<dbReference type="Pfam" id="PF07517">
    <property type="entry name" value="SecA_DEAD"/>
    <property type="match status" value="1"/>
</dbReference>
<dbReference type="CDD" id="cd17928">
    <property type="entry name" value="DEXDc_SecA"/>
    <property type="match status" value="1"/>
</dbReference>
<dbReference type="Gene3D" id="1.10.3060.10">
    <property type="entry name" value="Helical scaffold and wing domains of SecA"/>
    <property type="match status" value="1"/>
</dbReference>
<name>A0A931H735_9BURK</name>
<comment type="catalytic activity">
    <reaction evidence="15">
        <text>ATP + H2O + cellular proteinSide 1 = ADP + phosphate + cellular proteinSide 2.</text>
        <dbReference type="EC" id="7.4.2.8"/>
    </reaction>
</comment>